<proteinExistence type="predicted"/>
<name>R7W8F8_AEGTA</name>
<organism evidence="1">
    <name type="scientific">Aegilops tauschii</name>
    <name type="common">Tausch's goatgrass</name>
    <name type="synonym">Aegilops squarrosa</name>
    <dbReference type="NCBI Taxonomy" id="37682"/>
    <lineage>
        <taxon>Eukaryota</taxon>
        <taxon>Viridiplantae</taxon>
        <taxon>Streptophyta</taxon>
        <taxon>Embryophyta</taxon>
        <taxon>Tracheophyta</taxon>
        <taxon>Spermatophyta</taxon>
        <taxon>Magnoliopsida</taxon>
        <taxon>Liliopsida</taxon>
        <taxon>Poales</taxon>
        <taxon>Poaceae</taxon>
        <taxon>BOP clade</taxon>
        <taxon>Pooideae</taxon>
        <taxon>Triticodae</taxon>
        <taxon>Triticeae</taxon>
        <taxon>Triticinae</taxon>
        <taxon>Aegilops</taxon>
    </lineage>
</organism>
<protein>
    <submittedName>
        <fullName evidence="1">Uncharacterized protein</fullName>
    </submittedName>
</protein>
<dbReference type="AlphaFoldDB" id="R7W8F8"/>
<reference evidence="1" key="1">
    <citation type="submission" date="2015-06" db="UniProtKB">
        <authorList>
            <consortium name="EnsemblPlants"/>
        </authorList>
    </citation>
    <scope>IDENTIFICATION</scope>
</reference>
<accession>R7W8F8</accession>
<dbReference type="EnsemblPlants" id="EMT18166">
    <property type="protein sequence ID" value="EMT18166"/>
    <property type="gene ID" value="F775_25220"/>
</dbReference>
<sequence>MAVSHSRSSFSYLLCVCAQLLMKLLSSPRTDLPHQATTSHLKGVDSQVTPSQGARWRRLRSHQIRSLRRICCSGRRSAVMVVDLQERVRPAKFLGVV</sequence>
<evidence type="ECO:0000313" key="1">
    <source>
        <dbReference type="EnsemblPlants" id="EMT18166"/>
    </source>
</evidence>